<dbReference type="Proteomes" id="UP000448292">
    <property type="component" value="Unassembled WGS sequence"/>
</dbReference>
<comment type="caution">
    <text evidence="1">The sequence shown here is derived from an EMBL/GenBank/DDBJ whole genome shotgun (WGS) entry which is preliminary data.</text>
</comment>
<keyword evidence="2" id="KW-1185">Reference proteome</keyword>
<gene>
    <name evidence="1" type="ORF">DPQ33_11645</name>
</gene>
<dbReference type="AlphaFoldDB" id="A0A7M3MDJ7"/>
<dbReference type="EMBL" id="QMIE01000010">
    <property type="protein sequence ID" value="TVM16646.1"/>
    <property type="molecule type" value="Genomic_DNA"/>
</dbReference>
<reference evidence="1 2" key="1">
    <citation type="submission" date="2018-06" db="EMBL/GenBank/DDBJ databases">
        <title>Complete genome of Desulfovibrio indonesiensis P37SLT.</title>
        <authorList>
            <person name="Crispim J.S."/>
            <person name="Vidigal P.M.P."/>
            <person name="Silva L.C.F."/>
            <person name="Laguardia C.N."/>
            <person name="Araujo L.C."/>
            <person name="Dias R.S."/>
            <person name="Sousa M.P."/>
            <person name="Paula S.O."/>
            <person name="Silva C."/>
        </authorList>
    </citation>
    <scope>NUCLEOTIDE SEQUENCE [LARGE SCALE GENOMIC DNA]</scope>
    <source>
        <strain evidence="1 2">P37SLT</strain>
    </source>
</reference>
<sequence>MAGRSSGIRRTVLQKLLLKLNLPAGSIGFWPAAALQQDELMYDAELFLRGLAHAGASDILCFGPELYGRLFPGEVYAPGPREAHGYTFHFLPPIREYLADNRAALEALLQRVRHALCIES</sequence>
<protein>
    <submittedName>
        <fullName evidence="1">Uncharacterized protein</fullName>
    </submittedName>
</protein>
<proteinExistence type="predicted"/>
<name>A0A7M3MDJ7_9BACT</name>
<evidence type="ECO:0000313" key="1">
    <source>
        <dbReference type="EMBL" id="TVM16646.1"/>
    </source>
</evidence>
<accession>A0A7M3MDJ7</accession>
<evidence type="ECO:0000313" key="2">
    <source>
        <dbReference type="Proteomes" id="UP000448292"/>
    </source>
</evidence>
<organism evidence="1 2">
    <name type="scientific">Oceanidesulfovibrio indonesiensis</name>
    <dbReference type="NCBI Taxonomy" id="54767"/>
    <lineage>
        <taxon>Bacteria</taxon>
        <taxon>Pseudomonadati</taxon>
        <taxon>Thermodesulfobacteriota</taxon>
        <taxon>Desulfovibrionia</taxon>
        <taxon>Desulfovibrionales</taxon>
        <taxon>Desulfovibrionaceae</taxon>
        <taxon>Oceanidesulfovibrio</taxon>
    </lineage>
</organism>